<organism evidence="2 3">
    <name type="scientific">Mariniphaga anaerophila</name>
    <dbReference type="NCBI Taxonomy" id="1484053"/>
    <lineage>
        <taxon>Bacteria</taxon>
        <taxon>Pseudomonadati</taxon>
        <taxon>Bacteroidota</taxon>
        <taxon>Bacteroidia</taxon>
        <taxon>Marinilabiliales</taxon>
        <taxon>Prolixibacteraceae</taxon>
        <taxon>Mariniphaga</taxon>
    </lineage>
</organism>
<dbReference type="OrthoDB" id="9795543at2"/>
<proteinExistence type="predicted"/>
<evidence type="ECO:0000313" key="2">
    <source>
        <dbReference type="EMBL" id="SHE53735.1"/>
    </source>
</evidence>
<keyword evidence="3" id="KW-1185">Reference proteome</keyword>
<dbReference type="Proteomes" id="UP000184164">
    <property type="component" value="Unassembled WGS sequence"/>
</dbReference>
<dbReference type="RefSeq" id="WP_072998765.1">
    <property type="nucleotide sequence ID" value="NZ_FQUM01000001.1"/>
</dbReference>
<dbReference type="AlphaFoldDB" id="A0A1M4UAH9"/>
<dbReference type="EMBL" id="FQUM01000001">
    <property type="protein sequence ID" value="SHE53735.1"/>
    <property type="molecule type" value="Genomic_DNA"/>
</dbReference>
<evidence type="ECO:0000259" key="1">
    <source>
        <dbReference type="Pfam" id="PF19051"/>
    </source>
</evidence>
<protein>
    <recommendedName>
        <fullName evidence="1">Gfo/Idh/MocA-like oxidoreductase bacterial type C-terminal domain-containing protein</fullName>
    </recommendedName>
</protein>
<dbReference type="InterPro" id="IPR043906">
    <property type="entry name" value="Gfo/Idh/MocA_OxRdtase_bact_C"/>
</dbReference>
<reference evidence="3" key="1">
    <citation type="submission" date="2016-11" db="EMBL/GenBank/DDBJ databases">
        <authorList>
            <person name="Varghese N."/>
            <person name="Submissions S."/>
        </authorList>
    </citation>
    <scope>NUCLEOTIDE SEQUENCE [LARGE SCALE GENOMIC DNA]</scope>
    <source>
        <strain evidence="3">DSM 26910</strain>
    </source>
</reference>
<accession>A0A1M4UAH9</accession>
<sequence>MIVSSNVDHNGVRFEGEDGCWAQVNRGTLKLSDKLKGVKLDDSDIRLYKSDNHYRNFIDCVISGKEPIAPAEVGHRSITIAHLGNISMILNKELKWDPKTERIINDTLANTMLDRPKREPWDKIYKDLIAEL</sequence>
<feature type="domain" description="Gfo/Idh/MocA-like oxidoreductase bacterial type C-terminal" evidence="1">
    <location>
        <begin position="49"/>
        <end position="122"/>
    </location>
</feature>
<name>A0A1M4UAH9_9BACT</name>
<dbReference type="STRING" id="1484053.SAMN05444274_101624"/>
<evidence type="ECO:0000313" key="3">
    <source>
        <dbReference type="Proteomes" id="UP000184164"/>
    </source>
</evidence>
<dbReference type="Gene3D" id="3.30.360.10">
    <property type="entry name" value="Dihydrodipicolinate Reductase, domain 2"/>
    <property type="match status" value="1"/>
</dbReference>
<dbReference type="Pfam" id="PF19051">
    <property type="entry name" value="GFO_IDH_MocA_C2"/>
    <property type="match status" value="1"/>
</dbReference>
<gene>
    <name evidence="2" type="ORF">SAMN05444274_101624</name>
</gene>